<evidence type="ECO:0008006" key="5">
    <source>
        <dbReference type="Google" id="ProtNLM"/>
    </source>
</evidence>
<dbReference type="AlphaFoldDB" id="A0AAW5P583"/>
<comment type="caution">
    <text evidence="3">The sequence shown here is derived from an EMBL/GenBank/DDBJ whole genome shotgun (WGS) entry which is preliminary data.</text>
</comment>
<evidence type="ECO:0000256" key="1">
    <source>
        <dbReference type="SAM" id="MobiDB-lite"/>
    </source>
</evidence>
<dbReference type="EMBL" id="JANTZM010000001">
    <property type="protein sequence ID" value="MCS4156421.1"/>
    <property type="molecule type" value="Genomic_DNA"/>
</dbReference>
<gene>
    <name evidence="3" type="ORF">GGP99_000352</name>
</gene>
<keyword evidence="2" id="KW-0812">Transmembrane</keyword>
<feature type="compositionally biased region" description="Polar residues" evidence="1">
    <location>
        <begin position="14"/>
        <end position="23"/>
    </location>
</feature>
<keyword evidence="2" id="KW-1133">Transmembrane helix</keyword>
<keyword evidence="2" id="KW-0472">Membrane</keyword>
<reference evidence="3" key="1">
    <citation type="submission" date="2022-08" db="EMBL/GenBank/DDBJ databases">
        <title>Genomic Encyclopedia of Type Strains, Phase V (KMG-V): Genome sequencing to study the core and pangenomes of soil and plant-associated prokaryotes.</title>
        <authorList>
            <person name="Whitman W."/>
        </authorList>
    </citation>
    <scope>NUCLEOTIDE SEQUENCE</scope>
    <source>
        <strain evidence="3">SP3002</strain>
    </source>
</reference>
<evidence type="ECO:0000313" key="4">
    <source>
        <dbReference type="Proteomes" id="UP001155110"/>
    </source>
</evidence>
<feature type="transmembrane region" description="Helical" evidence="2">
    <location>
        <begin position="70"/>
        <end position="89"/>
    </location>
</feature>
<sequence length="97" mass="11002">MTLEQTYFFVSTQRMNQHAPTTESRFATPRRSSSSPPACGRRTWQEGPTTQTWMTEVMCDTSRRKLPSTFVVPSILFVFLSPTLFFAVLGSGSFPKE</sequence>
<dbReference type="Proteomes" id="UP001155110">
    <property type="component" value="Unassembled WGS sequence"/>
</dbReference>
<feature type="compositionally biased region" description="Low complexity" evidence="1">
    <location>
        <begin position="24"/>
        <end position="42"/>
    </location>
</feature>
<protein>
    <recommendedName>
        <fullName evidence="5">Transmembrane protein</fullName>
    </recommendedName>
</protein>
<evidence type="ECO:0000256" key="2">
    <source>
        <dbReference type="SAM" id="Phobius"/>
    </source>
</evidence>
<feature type="region of interest" description="Disordered" evidence="1">
    <location>
        <begin position="14"/>
        <end position="45"/>
    </location>
</feature>
<name>A0AAW5P583_9BACT</name>
<proteinExistence type="predicted"/>
<organism evidence="3 4">
    <name type="scientific">Salinibacter ruber</name>
    <dbReference type="NCBI Taxonomy" id="146919"/>
    <lineage>
        <taxon>Bacteria</taxon>
        <taxon>Pseudomonadati</taxon>
        <taxon>Rhodothermota</taxon>
        <taxon>Rhodothermia</taxon>
        <taxon>Rhodothermales</taxon>
        <taxon>Salinibacteraceae</taxon>
        <taxon>Salinibacter</taxon>
    </lineage>
</organism>
<evidence type="ECO:0000313" key="3">
    <source>
        <dbReference type="EMBL" id="MCS4156421.1"/>
    </source>
</evidence>
<accession>A0AAW5P583</accession>